<organism evidence="1 2">
    <name type="scientific">Paenibacillus herberti</name>
    <dbReference type="NCBI Taxonomy" id="1619309"/>
    <lineage>
        <taxon>Bacteria</taxon>
        <taxon>Bacillati</taxon>
        <taxon>Bacillota</taxon>
        <taxon>Bacilli</taxon>
        <taxon>Bacillales</taxon>
        <taxon>Paenibacillaceae</taxon>
        <taxon>Paenibacillus</taxon>
    </lineage>
</organism>
<accession>A0A229P5L1</accession>
<evidence type="ECO:0000313" key="1">
    <source>
        <dbReference type="EMBL" id="OXM17244.1"/>
    </source>
</evidence>
<reference evidence="1 2" key="1">
    <citation type="submission" date="2017-07" db="EMBL/GenBank/DDBJ databases">
        <title>Paenibacillus herberti R33 genome sequencing and assembly.</title>
        <authorList>
            <person name="Su W."/>
        </authorList>
    </citation>
    <scope>NUCLEOTIDE SEQUENCE [LARGE SCALE GENOMIC DNA]</scope>
    <source>
        <strain evidence="1 2">R33</strain>
    </source>
</reference>
<dbReference type="EMBL" id="NMUQ01000001">
    <property type="protein sequence ID" value="OXM17244.1"/>
    <property type="molecule type" value="Genomic_DNA"/>
</dbReference>
<proteinExistence type="predicted"/>
<dbReference type="Proteomes" id="UP000215145">
    <property type="component" value="Unassembled WGS sequence"/>
</dbReference>
<dbReference type="AlphaFoldDB" id="A0A229P5L1"/>
<gene>
    <name evidence="1" type="ORF">CGZ75_11730</name>
</gene>
<evidence type="ECO:0000313" key="2">
    <source>
        <dbReference type="Proteomes" id="UP000215145"/>
    </source>
</evidence>
<name>A0A229P5L1_9BACL</name>
<sequence>MSVLLPLSDGNDGRKDASWKMLPCFVHRIDICGMSDKGNFLDSWIVSKDESIKTSANEWDKRLTEANEGILVVNS</sequence>
<protein>
    <submittedName>
        <fullName evidence="1">Uncharacterized protein</fullName>
    </submittedName>
</protein>
<keyword evidence="2" id="KW-1185">Reference proteome</keyword>
<comment type="caution">
    <text evidence="1">The sequence shown here is derived from an EMBL/GenBank/DDBJ whole genome shotgun (WGS) entry which is preliminary data.</text>
</comment>